<sequence>MSEHQMDPTRTDEATTEETSGPTVVEVRRDVRVAAPLGVVAALVAAAYVARVAGGGSPLDWALLTLVGAIAAVHLATLADSRAPLFVADEHGVRLRRGRTWHGLPWTDIDAVEVLPRRSWWRDGSLDVLAGEDEPRSVPLAMSTTVTGVTEGSDLVAALDELAGGATEVAQIEGYEYVDEDEWAATRADVEPESEVVDVDDQVALEADVKDATEVVADEETEPARHHLPDPRPLLAHAIERVASGLPDRFRPGASPAGVPAAGTATGSEPAQAPAASYASATPAPLRDPVTAVRAEIRSDVTVARDDQDQTQVFGANALRLDAHASDDTALRLPEARELRRPGSVSLVEDTVQWSQRDGRVRPIATEGSAVEPIVLDDLGEPAADPVVGPELAAARTRLGLTVDQLADRTRIRPHVIESIEVDDFAPCGGDFYARGHLRTLARVLGIDATPLLAHYDERYADAPINPRRVFEAELGSGGAIRATRGGPNWSVLIAAVMALVLAWSVARLITDSPVELRDPVPQLSTAGSTSAGDPVPVVLTAAGGGAEVVVRDGVNELVYKGALSFGETKVLTKVSQPVRVQSSDGSLEVSVDGVDQGALGSTGQEAQNTFVAGR</sequence>
<comment type="caution">
    <text evidence="3">The sequence shown here is derived from an EMBL/GenBank/DDBJ whole genome shotgun (WGS) entry which is preliminary data.</text>
</comment>
<dbReference type="Proteomes" id="UP000516957">
    <property type="component" value="Unassembled WGS sequence"/>
</dbReference>
<evidence type="ECO:0000313" key="3">
    <source>
        <dbReference type="EMBL" id="NYD58726.1"/>
    </source>
</evidence>
<keyword evidence="4" id="KW-1185">Reference proteome</keyword>
<dbReference type="InterPro" id="IPR001387">
    <property type="entry name" value="Cro/C1-type_HTH"/>
</dbReference>
<keyword evidence="2" id="KW-0812">Transmembrane</keyword>
<feature type="region of interest" description="Disordered" evidence="1">
    <location>
        <begin position="246"/>
        <end position="284"/>
    </location>
</feature>
<dbReference type="EMBL" id="JACCBE010000001">
    <property type="protein sequence ID" value="NYD58726.1"/>
    <property type="molecule type" value="Genomic_DNA"/>
</dbReference>
<name>A0A7Y9F3J7_9ACTN</name>
<evidence type="ECO:0000256" key="1">
    <source>
        <dbReference type="SAM" id="MobiDB-lite"/>
    </source>
</evidence>
<dbReference type="AlphaFoldDB" id="A0A7Y9F3J7"/>
<dbReference type="PANTHER" id="PTHR34475:SF1">
    <property type="entry name" value="CYTOSKELETON PROTEIN RODZ"/>
    <property type="match status" value="1"/>
</dbReference>
<keyword evidence="2" id="KW-0472">Membrane</keyword>
<evidence type="ECO:0000256" key="2">
    <source>
        <dbReference type="SAM" id="Phobius"/>
    </source>
</evidence>
<evidence type="ECO:0000313" key="4">
    <source>
        <dbReference type="Proteomes" id="UP000516957"/>
    </source>
</evidence>
<proteinExistence type="predicted"/>
<dbReference type="Gene3D" id="1.10.260.40">
    <property type="entry name" value="lambda repressor-like DNA-binding domains"/>
    <property type="match status" value="1"/>
</dbReference>
<dbReference type="PANTHER" id="PTHR34475">
    <property type="match status" value="1"/>
</dbReference>
<dbReference type="CDD" id="cd00093">
    <property type="entry name" value="HTH_XRE"/>
    <property type="match status" value="1"/>
</dbReference>
<protein>
    <submittedName>
        <fullName evidence="3">Transcriptional regulator with XRE-family HTH domain</fullName>
    </submittedName>
</protein>
<reference evidence="3 4" key="1">
    <citation type="submission" date="2020-07" db="EMBL/GenBank/DDBJ databases">
        <title>Sequencing the genomes of 1000 actinobacteria strains.</title>
        <authorList>
            <person name="Klenk H.-P."/>
        </authorList>
    </citation>
    <scope>NUCLEOTIDE SEQUENCE [LARGE SCALE GENOMIC DNA]</scope>
    <source>
        <strain evidence="3 4">DSM 18965</strain>
    </source>
</reference>
<feature type="compositionally biased region" description="Low complexity" evidence="1">
    <location>
        <begin position="252"/>
        <end position="284"/>
    </location>
</feature>
<dbReference type="InterPro" id="IPR010982">
    <property type="entry name" value="Lambda_DNA-bd_dom_sf"/>
</dbReference>
<dbReference type="GO" id="GO:0003677">
    <property type="term" value="F:DNA binding"/>
    <property type="evidence" value="ECO:0007669"/>
    <property type="project" value="InterPro"/>
</dbReference>
<organism evidence="3 4">
    <name type="scientific">Nocardioides marinisabuli</name>
    <dbReference type="NCBI Taxonomy" id="419476"/>
    <lineage>
        <taxon>Bacteria</taxon>
        <taxon>Bacillati</taxon>
        <taxon>Actinomycetota</taxon>
        <taxon>Actinomycetes</taxon>
        <taxon>Propionibacteriales</taxon>
        <taxon>Nocardioidaceae</taxon>
        <taxon>Nocardioides</taxon>
    </lineage>
</organism>
<feature type="compositionally biased region" description="Basic and acidic residues" evidence="1">
    <location>
        <begin position="1"/>
        <end position="13"/>
    </location>
</feature>
<dbReference type="InterPro" id="IPR050400">
    <property type="entry name" value="Bact_Cytoskel_RodZ"/>
</dbReference>
<dbReference type="Pfam" id="PF13413">
    <property type="entry name" value="HTH_25"/>
    <property type="match status" value="1"/>
</dbReference>
<dbReference type="RefSeq" id="WP_179616293.1">
    <property type="nucleotide sequence ID" value="NZ_CP059163.1"/>
</dbReference>
<gene>
    <name evidence="3" type="ORF">BKA08_002964</name>
</gene>
<accession>A0A7Y9F3J7</accession>
<feature type="region of interest" description="Disordered" evidence="1">
    <location>
        <begin position="1"/>
        <end position="23"/>
    </location>
</feature>
<feature type="transmembrane region" description="Helical" evidence="2">
    <location>
        <begin position="31"/>
        <end position="49"/>
    </location>
</feature>
<keyword evidence="2" id="KW-1133">Transmembrane helix</keyword>